<reference evidence="1" key="1">
    <citation type="journal article" date="2016" name="Insect Biochem. Mol. Biol.">
        <title>Multifaceted biological insights from a draft genome sequence of the tobacco hornworm moth, Manduca sexta.</title>
        <authorList>
            <person name="Kanost M.R."/>
            <person name="Arrese E.L."/>
            <person name="Cao X."/>
            <person name="Chen Y.R."/>
            <person name="Chellapilla S."/>
            <person name="Goldsmith M.R."/>
            <person name="Grosse-Wilde E."/>
            <person name="Heckel D.G."/>
            <person name="Herndon N."/>
            <person name="Jiang H."/>
            <person name="Papanicolaou A."/>
            <person name="Qu J."/>
            <person name="Soulages J.L."/>
            <person name="Vogel H."/>
            <person name="Walters J."/>
            <person name="Waterhouse R.M."/>
            <person name="Ahn S.J."/>
            <person name="Almeida F.C."/>
            <person name="An C."/>
            <person name="Aqrawi P."/>
            <person name="Bretschneider A."/>
            <person name="Bryant W.B."/>
            <person name="Bucks S."/>
            <person name="Chao H."/>
            <person name="Chevignon G."/>
            <person name="Christen J.M."/>
            <person name="Clarke D.F."/>
            <person name="Dittmer N.T."/>
            <person name="Ferguson L.C.F."/>
            <person name="Garavelou S."/>
            <person name="Gordon K.H.J."/>
            <person name="Gunaratna R.T."/>
            <person name="Han Y."/>
            <person name="Hauser F."/>
            <person name="He Y."/>
            <person name="Heidel-Fischer H."/>
            <person name="Hirsh A."/>
            <person name="Hu Y."/>
            <person name="Jiang H."/>
            <person name="Kalra D."/>
            <person name="Klinner C."/>
            <person name="Konig C."/>
            <person name="Kovar C."/>
            <person name="Kroll A.R."/>
            <person name="Kuwar S.S."/>
            <person name="Lee S.L."/>
            <person name="Lehman R."/>
            <person name="Li K."/>
            <person name="Li Z."/>
            <person name="Liang H."/>
            <person name="Lovelace S."/>
            <person name="Lu Z."/>
            <person name="Mansfield J.H."/>
            <person name="McCulloch K.J."/>
            <person name="Mathew T."/>
            <person name="Morton B."/>
            <person name="Muzny D.M."/>
            <person name="Neunemann D."/>
            <person name="Ongeri F."/>
            <person name="Pauchet Y."/>
            <person name="Pu L.L."/>
            <person name="Pyrousis I."/>
            <person name="Rao X.J."/>
            <person name="Redding A."/>
            <person name="Roesel C."/>
            <person name="Sanchez-Gracia A."/>
            <person name="Schaack S."/>
            <person name="Shukla A."/>
            <person name="Tetreau G."/>
            <person name="Wang Y."/>
            <person name="Xiong G.H."/>
            <person name="Traut W."/>
            <person name="Walsh T.K."/>
            <person name="Worley K.C."/>
            <person name="Wu D."/>
            <person name="Wu W."/>
            <person name="Wu Y.Q."/>
            <person name="Zhang X."/>
            <person name="Zou Z."/>
            <person name="Zucker H."/>
            <person name="Briscoe A.D."/>
            <person name="Burmester T."/>
            <person name="Clem R.J."/>
            <person name="Feyereisen R."/>
            <person name="Grimmelikhuijzen C.J.P."/>
            <person name="Hamodrakas S.J."/>
            <person name="Hansson B.S."/>
            <person name="Huguet E."/>
            <person name="Jermiin L.S."/>
            <person name="Lan Q."/>
            <person name="Lehman H.K."/>
            <person name="Lorenzen M."/>
            <person name="Merzendorfer H."/>
            <person name="Michalopoulos I."/>
            <person name="Morton D.B."/>
            <person name="Muthukrishnan S."/>
            <person name="Oakeshott J.G."/>
            <person name="Palmer W."/>
            <person name="Park Y."/>
            <person name="Passarelli A.L."/>
            <person name="Rozas J."/>
            <person name="Schwartz L.M."/>
            <person name="Smith W."/>
            <person name="Southgate A."/>
            <person name="Vilcinskas A."/>
            <person name="Vogt R."/>
            <person name="Wang P."/>
            <person name="Werren J."/>
            <person name="Yu X.Q."/>
            <person name="Zhou J.J."/>
            <person name="Brown S.J."/>
            <person name="Scherer S.E."/>
            <person name="Richards S."/>
            <person name="Blissard G.W."/>
        </authorList>
    </citation>
    <scope>NUCLEOTIDE SEQUENCE</scope>
</reference>
<protein>
    <submittedName>
        <fullName evidence="1">Uncharacterized protein</fullName>
    </submittedName>
</protein>
<organism evidence="1 2">
    <name type="scientific">Manduca sexta</name>
    <name type="common">Tobacco hawkmoth</name>
    <name type="synonym">Tobacco hornworm</name>
    <dbReference type="NCBI Taxonomy" id="7130"/>
    <lineage>
        <taxon>Eukaryota</taxon>
        <taxon>Metazoa</taxon>
        <taxon>Ecdysozoa</taxon>
        <taxon>Arthropoda</taxon>
        <taxon>Hexapoda</taxon>
        <taxon>Insecta</taxon>
        <taxon>Pterygota</taxon>
        <taxon>Neoptera</taxon>
        <taxon>Endopterygota</taxon>
        <taxon>Lepidoptera</taxon>
        <taxon>Glossata</taxon>
        <taxon>Ditrysia</taxon>
        <taxon>Bombycoidea</taxon>
        <taxon>Sphingidae</taxon>
        <taxon>Sphinginae</taxon>
        <taxon>Sphingini</taxon>
        <taxon>Manduca</taxon>
    </lineage>
</organism>
<name>A0A922CWA2_MANSE</name>
<evidence type="ECO:0000313" key="1">
    <source>
        <dbReference type="EMBL" id="KAG6460732.1"/>
    </source>
</evidence>
<dbReference type="Proteomes" id="UP000791440">
    <property type="component" value="Unassembled WGS sequence"/>
</dbReference>
<gene>
    <name evidence="1" type="ORF">O3G_MSEX012188</name>
</gene>
<dbReference type="EMBL" id="JH668693">
    <property type="protein sequence ID" value="KAG6460732.1"/>
    <property type="molecule type" value="Genomic_DNA"/>
</dbReference>
<dbReference type="AlphaFoldDB" id="A0A922CWA2"/>
<comment type="caution">
    <text evidence="1">The sequence shown here is derived from an EMBL/GenBank/DDBJ whole genome shotgun (WGS) entry which is preliminary data.</text>
</comment>
<sequence>MSIKSIITFQFISGNEEKITFIIKNILKFLHDRKFIDEGLIEKMIPQMRKFSLYIILNANLQILDELVNKEEIDLVIWTIPTIPKLLMCEFIYNLHMEQFLYEVIAFSYPPLGMEVAAAFLDHFKYFSPTNCLDQLQKISVASYTLICRLHLFNFGENYSKNLTIASSNFQQSVKYFTDPPNSEKLSTLRKNDLYEYKGRCLTSALLFVYECLSHFTSKHGNKSNTIDDLYQLTYPQGTIKEDITVYNVSDASKEILDLLNECNEIMLDACKQLVMDVSVDIFCAWSEFEENGKTMQQSIGELCHKLRMKLLNIESVCENPLVSMIQQIARKPADIKDLINSTDVATIKDKINNNNNEEYKLWLQALINRDQLCNHIELLDIINSNLEIYNEEECHKLYEVLKGSSENKDYTELLAVKVFQRCNVTVKYELLDKQFSKNCFYDMQTSTEFNQMLIERFNKLVIQPDADLSDVLTLFLQSPRQVYSKLFNLALENPQQTDIMLKVVKLLEKYSNHYYETEMEPCIIKVTQSIFELDLATDVKQNNLIKFICGLKDIDIIPGSKLLLLLIMPNMHKALLNKNINSLNIQIKLLSAAYNLGELMQYRAPILAMLAQVLDVVRWKIHTFTAHSPIALQNTITLQKSLIDTYNNIVPGKYVLVTITDWH</sequence>
<evidence type="ECO:0000313" key="2">
    <source>
        <dbReference type="Proteomes" id="UP000791440"/>
    </source>
</evidence>
<proteinExistence type="predicted"/>
<accession>A0A922CWA2</accession>
<keyword evidence="2" id="KW-1185">Reference proteome</keyword>
<reference evidence="1" key="2">
    <citation type="submission" date="2020-12" db="EMBL/GenBank/DDBJ databases">
        <authorList>
            <person name="Kanost M."/>
        </authorList>
    </citation>
    <scope>NUCLEOTIDE SEQUENCE</scope>
</reference>